<reference evidence="1" key="1">
    <citation type="journal article" date="2021" name="Proc. Natl. Acad. Sci. U.S.A.">
        <title>A Catalog of Tens of Thousands of Viruses from Human Metagenomes Reveals Hidden Associations with Chronic Diseases.</title>
        <authorList>
            <person name="Tisza M.J."/>
            <person name="Buck C.B."/>
        </authorList>
    </citation>
    <scope>NUCLEOTIDE SEQUENCE</scope>
    <source>
        <strain evidence="1">CtQcs9</strain>
    </source>
</reference>
<dbReference type="EMBL" id="BK059082">
    <property type="protein sequence ID" value="DAE28206.1"/>
    <property type="molecule type" value="Genomic_DNA"/>
</dbReference>
<sequence length="162" mass="18696">MQLVKDYNIPKSFINNSEFLDLMPYTPKETSTLQLLDKAGLNFSKKVKQEISPVKEIFTTTSGELRPIFFNKFVKEHGRIPNFETNELERYVSGLSDIDFIKQFEKLNGYSYDILKGSGKSPFIRVNNISKPSFFKSPKEKLKEAREALQRVTFDVAQNTVN</sequence>
<name>A0A8S5R9W3_9VIRU</name>
<accession>A0A8S5R9W3</accession>
<evidence type="ECO:0000313" key="1">
    <source>
        <dbReference type="EMBL" id="DAE28206.1"/>
    </source>
</evidence>
<protein>
    <submittedName>
        <fullName evidence="1">Uncharacterized protein</fullName>
    </submittedName>
</protein>
<organism evidence="1">
    <name type="scientific">virus sp. ctQcs9</name>
    <dbReference type="NCBI Taxonomy" id="2825816"/>
    <lineage>
        <taxon>Viruses</taxon>
    </lineage>
</organism>
<proteinExistence type="predicted"/>